<organism evidence="1 2">
    <name type="scientific">Melia azedarach</name>
    <name type="common">Chinaberry tree</name>
    <dbReference type="NCBI Taxonomy" id="155640"/>
    <lineage>
        <taxon>Eukaryota</taxon>
        <taxon>Viridiplantae</taxon>
        <taxon>Streptophyta</taxon>
        <taxon>Embryophyta</taxon>
        <taxon>Tracheophyta</taxon>
        <taxon>Spermatophyta</taxon>
        <taxon>Magnoliopsida</taxon>
        <taxon>eudicotyledons</taxon>
        <taxon>Gunneridae</taxon>
        <taxon>Pentapetalae</taxon>
        <taxon>rosids</taxon>
        <taxon>malvids</taxon>
        <taxon>Sapindales</taxon>
        <taxon>Meliaceae</taxon>
        <taxon>Melia</taxon>
    </lineage>
</organism>
<keyword evidence="2" id="KW-1185">Reference proteome</keyword>
<reference evidence="1 2" key="1">
    <citation type="journal article" date="2023" name="Science">
        <title>Complex scaffold remodeling in plant triterpene biosynthesis.</title>
        <authorList>
            <person name="De La Pena R."/>
            <person name="Hodgson H."/>
            <person name="Liu J.C."/>
            <person name="Stephenson M.J."/>
            <person name="Martin A.C."/>
            <person name="Owen C."/>
            <person name="Harkess A."/>
            <person name="Leebens-Mack J."/>
            <person name="Jimenez L.E."/>
            <person name="Osbourn A."/>
            <person name="Sattely E.S."/>
        </authorList>
    </citation>
    <scope>NUCLEOTIDE SEQUENCE [LARGE SCALE GENOMIC DNA]</scope>
    <source>
        <strain evidence="2">cv. JPN11</strain>
        <tissue evidence="1">Leaf</tissue>
    </source>
</reference>
<accession>A0ACC1X5W6</accession>
<comment type="caution">
    <text evidence="1">The sequence shown here is derived from an EMBL/GenBank/DDBJ whole genome shotgun (WGS) entry which is preliminary data.</text>
</comment>
<dbReference type="EMBL" id="CM051404">
    <property type="protein sequence ID" value="KAJ4706043.1"/>
    <property type="molecule type" value="Genomic_DNA"/>
</dbReference>
<evidence type="ECO:0000313" key="2">
    <source>
        <dbReference type="Proteomes" id="UP001164539"/>
    </source>
</evidence>
<dbReference type="Proteomes" id="UP001164539">
    <property type="component" value="Chromosome 11"/>
</dbReference>
<gene>
    <name evidence="1" type="ORF">OWV82_019745</name>
</gene>
<evidence type="ECO:0000313" key="1">
    <source>
        <dbReference type="EMBL" id="KAJ4706043.1"/>
    </source>
</evidence>
<sequence>MRTRFLNTDYFTTTSSSSPFETLSFLNLPVPHLSLSHLPACKDDILRFGSVLDVSLDIEQLPIHSAFSKFFSEVIPQGINVDYRDFEDIRLPIRKGCDNEREPDILHEEKEAKSWRPFGSEALEKDNQTAADERNTHKFGVIQFETPELDVFLENIALSEKEEIWIVSEVPEIDSNLDMLKPGFAIQYPSEVRESIYSVEDVALDYHVEKKTHNLEDDGSLPDQMLFQCMFPLLEVDEISLGVLTSLSMEDELLSVLEKSECQHWTQKDNMIINSKEILGSLESDALDFLLDHISSKLCLEPLLESMDMFRELDFISMMESSQFNENSEYHQVMADGDCILSMSSVIFEDFVMPDVNSSKLFEALFSTQTTIESVTCDWMFREDMNFKNFNELIISQELALIDDAFKSLPIPVFSNYQNIRSVYSAVLEEILSELKEKPLSASDGIYLDWHLLERDKCSCKIFCCHQKMFNEVDSCNIDFDLVSSDDEKLVFDFIFSDGASTGPNMEGCEESLNIDFVGISTLAGHLKGVSSDKLRDNESPKPINTEQSGEKKAERASLFFKSMSEFNDLDFFLNPQKVVTRKNGESGVNESDTIAISSNLMATGFSSVIKLQQWDIMLYKVMLSDDIVALIDIFRKSYLDIVRNETELNSFIASDDFKLLSLPKQQLMDCINKKMLQKATAHGDENSMAFVTLCAIKQMAWYTCFYGIHTAHLYVEKLCKSEDCFKSRLGSLQSLIADADGKVDKEIIRSHPSLLVIQGILQSNTSQSSLKVLILAEQAFWWSLKRLVMSMGLSCNELQNFYTHVDQPDITNVSQFANAKMDDLPVSDCLLVSHEFVSASFPFNKFDLILEYGGSYGSSRISSLSPKLVGLPRLHFLKVELDDSSASRALCEGVHMSRNVEVEGEFHSILNDVNMSALKLHKLLNFVPVGDRDYMKSGEAADNVEACGLPPSVLCAELPMESEQVQQRMLSSPDTVIIVNTQDFDKEMIVSRRCTYQRILAMEKQGVQVVERDTDLPVDIIISSAICLVWYDCGNIGKKAIALDEASSCLPMYVENIATNVLTLLSFTFSSCILVFEGETNFICTVMELSDELYAAAASLGLDLQLFCSYSSELTDEIILSCIGHSIKSTSGLYPKMPESETLAESFLTKFPSVNPLTAHAMLSSIGMLIEFLECSHKHRILAIQKYYVPDESINLFSTLCKYGEREDSKSIMTDCSSSVSSGADSDKCHLNVGPERKRQKGVYDPYKIDIPTDDFLHFEPLNKFTNNILNPSRVSKPYDSWKDPEIFDEYEKPSSSLNDFFGKKMEVDFDMMMKPSRVSEAHGARILECPQILKEINNPNFSLKDRLLTQNQRSDIAMMADLDWHNISESSNLQEDFTVPEIENDSTRKSKIARKLSFRRNSHPSFPTAAEINSGSDILSSGKDSVFQQSKDHPVTEYNNEKLLLEHRKNLLDQVLGRRGVGSDGEPFKEEISHYGGTPLSNAIRSGNPQPGSPWTMEFLNRIREKNRLRQQSLPCDTAAPCFGISGNISKATKRRSPSILEFFKYQGGSTPGKFPEQKKQKRSIQSSSSSKNKLPSTSFLPTWTPIDKRARQTLSFAVNGSGTQTKLVWSDGSAQGMRKKFQNQKLKC</sequence>
<proteinExistence type="predicted"/>
<protein>
    <submittedName>
        <fullName evidence="1">Shortage in chiasmata 1</fullName>
    </submittedName>
</protein>
<name>A0ACC1X5W6_MELAZ</name>